<dbReference type="Pfam" id="PF00141">
    <property type="entry name" value="peroxidase"/>
    <property type="match status" value="1"/>
</dbReference>
<dbReference type="FunFam" id="1.10.420.10:FF:000001">
    <property type="entry name" value="Peroxidase"/>
    <property type="match status" value="1"/>
</dbReference>
<evidence type="ECO:0000256" key="16">
    <source>
        <dbReference type="ARBA" id="ARBA00023324"/>
    </source>
</evidence>
<feature type="binding site" evidence="18">
    <location>
        <position position="170"/>
    </location>
    <ligand>
        <name>substrate</name>
    </ligand>
</feature>
<evidence type="ECO:0000256" key="1">
    <source>
        <dbReference type="ARBA" id="ARBA00000189"/>
    </source>
</evidence>
<feature type="disulfide bond" evidence="21">
    <location>
        <begin position="207"/>
        <end position="237"/>
    </location>
</feature>
<dbReference type="InterPro" id="IPR000823">
    <property type="entry name" value="Peroxidase_pln"/>
</dbReference>
<evidence type="ECO:0000256" key="13">
    <source>
        <dbReference type="ARBA" id="ARBA00023004"/>
    </source>
</evidence>
<dbReference type="CDD" id="cd00693">
    <property type="entry name" value="secretory_peroxidase"/>
    <property type="match status" value="1"/>
</dbReference>
<keyword evidence="15" id="KW-0325">Glycoprotein</keyword>
<comment type="function">
    <text evidence="2">Removal of H(2)O(2), oxidation of toxic reductants, biosynthesis and degradation of lignin, suberization, auxin catabolism, response to environmental stresses such as wounding, pathogen attack and oxidative stress. These functions might be dependent on each isozyme/isoform in each plant tissue.</text>
</comment>
<keyword evidence="11 19" id="KW-0106">Calcium</keyword>
<dbReference type="GO" id="GO:0020037">
    <property type="term" value="F:heme binding"/>
    <property type="evidence" value="ECO:0007669"/>
    <property type="project" value="UniProtKB-UniRule"/>
</dbReference>
<dbReference type="PROSITE" id="PS00435">
    <property type="entry name" value="PEROXIDASE_1"/>
    <property type="match status" value="1"/>
</dbReference>
<dbReference type="AlphaFoldDB" id="A0AAV7DVH7"/>
<protein>
    <recommendedName>
        <fullName evidence="5 22">Peroxidase</fullName>
        <ecNumber evidence="5 22">1.11.1.7</ecNumber>
    </recommendedName>
</protein>
<dbReference type="InterPro" id="IPR033905">
    <property type="entry name" value="Secretory_peroxidase"/>
</dbReference>
<evidence type="ECO:0000256" key="14">
    <source>
        <dbReference type="ARBA" id="ARBA00023157"/>
    </source>
</evidence>
<comment type="cofactor">
    <cofactor evidence="19 22">
        <name>Ca(2+)</name>
        <dbReference type="ChEBI" id="CHEBI:29108"/>
    </cofactor>
    <text evidence="19 22">Binds 2 calcium ions per subunit.</text>
</comment>
<feature type="binding site" evidence="19">
    <location>
        <position position="79"/>
    </location>
    <ligand>
        <name>Ca(2+)</name>
        <dbReference type="ChEBI" id="CHEBI:29108"/>
        <label>1</label>
    </ligand>
</feature>
<dbReference type="EC" id="1.11.1.7" evidence="5 22"/>
<feature type="binding site" description="axial binding residue" evidence="19">
    <location>
        <position position="200"/>
    </location>
    <ligand>
        <name>heme b</name>
        <dbReference type="ChEBI" id="CHEBI:60344"/>
    </ligand>
    <ligandPart>
        <name>Fe</name>
        <dbReference type="ChEBI" id="CHEBI:18248"/>
    </ligandPart>
</feature>
<reference evidence="24 25" key="1">
    <citation type="submission" date="2021-07" db="EMBL/GenBank/DDBJ databases">
        <title>The Aristolochia fimbriata genome: insights into angiosperm evolution, floral development and chemical biosynthesis.</title>
        <authorList>
            <person name="Jiao Y."/>
        </authorList>
    </citation>
    <scope>NUCLEOTIDE SEQUENCE [LARGE SCALE GENOMIC DNA]</scope>
    <source>
        <strain evidence="24">IBCAS-2021</strain>
        <tissue evidence="24">Leaf</tissue>
    </source>
</reference>
<name>A0AAV7DVH7_ARIFI</name>
<evidence type="ECO:0000256" key="5">
    <source>
        <dbReference type="ARBA" id="ARBA00012313"/>
    </source>
</evidence>
<feature type="domain" description="Plant heme peroxidase family profile" evidence="23">
    <location>
        <begin position="42"/>
        <end position="332"/>
    </location>
</feature>
<dbReference type="PANTHER" id="PTHR31388">
    <property type="entry name" value="PEROXIDASE 72-RELATED"/>
    <property type="match status" value="1"/>
</dbReference>
<feature type="chain" id="PRO_5043087307" description="Peroxidase" evidence="22">
    <location>
        <begin position="28"/>
        <end position="332"/>
    </location>
</feature>
<comment type="similarity">
    <text evidence="4">Belongs to the peroxidase family. Ascorbate peroxidase subfamily.</text>
</comment>
<evidence type="ECO:0000313" key="25">
    <source>
        <dbReference type="Proteomes" id="UP000825729"/>
    </source>
</evidence>
<feature type="binding site" evidence="19">
    <location>
        <position position="259"/>
    </location>
    <ligand>
        <name>Ca(2+)</name>
        <dbReference type="ChEBI" id="CHEBI:29108"/>
        <label>2</label>
    </ligand>
</feature>
<gene>
    <name evidence="24" type="ORF">H6P81_020768</name>
</gene>
<keyword evidence="9 19" id="KW-0479">Metal-binding</keyword>
<evidence type="ECO:0000256" key="21">
    <source>
        <dbReference type="PIRSR" id="PIRSR600823-5"/>
    </source>
</evidence>
<feature type="active site" description="Proton acceptor" evidence="17">
    <location>
        <position position="73"/>
    </location>
</feature>
<feature type="binding site" evidence="19">
    <location>
        <position position="251"/>
    </location>
    <ligand>
        <name>Ca(2+)</name>
        <dbReference type="ChEBI" id="CHEBI:29108"/>
        <label>2</label>
    </ligand>
</feature>
<evidence type="ECO:0000256" key="9">
    <source>
        <dbReference type="ARBA" id="ARBA00022723"/>
    </source>
</evidence>
<keyword evidence="10 22" id="KW-0732">Signal</keyword>
<keyword evidence="25" id="KW-1185">Reference proteome</keyword>
<keyword evidence="6 22" id="KW-0964">Secreted</keyword>
<comment type="caution">
    <text evidence="24">The sequence shown here is derived from an EMBL/GenBank/DDBJ whole genome shotgun (WGS) entry which is preliminary data.</text>
</comment>
<feature type="site" description="Transition state stabilizer" evidence="20">
    <location>
        <position position="69"/>
    </location>
</feature>
<dbReference type="GO" id="GO:0046872">
    <property type="term" value="F:metal ion binding"/>
    <property type="evidence" value="ECO:0007669"/>
    <property type="project" value="UniProtKB-UniRule"/>
</dbReference>
<feature type="signal peptide" evidence="22">
    <location>
        <begin position="1"/>
        <end position="27"/>
    </location>
</feature>
<evidence type="ECO:0000256" key="4">
    <source>
        <dbReference type="ARBA" id="ARBA00006873"/>
    </source>
</evidence>
<dbReference type="InterPro" id="IPR019793">
    <property type="entry name" value="Peroxidases_heam-ligand_BS"/>
</dbReference>
<dbReference type="Proteomes" id="UP000825729">
    <property type="component" value="Unassembled WGS sequence"/>
</dbReference>
<dbReference type="Gene3D" id="1.10.520.10">
    <property type="match status" value="1"/>
</dbReference>
<feature type="disulfide bond" evidence="21">
    <location>
        <begin position="75"/>
        <end position="80"/>
    </location>
</feature>
<feature type="binding site" evidence="19">
    <location>
        <position position="83"/>
    </location>
    <ligand>
        <name>Ca(2+)</name>
        <dbReference type="ChEBI" id="CHEBI:29108"/>
        <label>1</label>
    </ligand>
</feature>
<evidence type="ECO:0000256" key="11">
    <source>
        <dbReference type="ARBA" id="ARBA00022837"/>
    </source>
</evidence>
<evidence type="ECO:0000256" key="3">
    <source>
        <dbReference type="ARBA" id="ARBA00004613"/>
    </source>
</evidence>
<accession>A0AAV7DVH7</accession>
<dbReference type="GO" id="GO:0140825">
    <property type="term" value="F:lactoperoxidase activity"/>
    <property type="evidence" value="ECO:0007669"/>
    <property type="project" value="UniProtKB-EC"/>
</dbReference>
<evidence type="ECO:0000256" key="17">
    <source>
        <dbReference type="PIRSR" id="PIRSR600823-1"/>
    </source>
</evidence>
<dbReference type="PRINTS" id="PR00461">
    <property type="entry name" value="PLPEROXIDASE"/>
</dbReference>
<feature type="binding site" evidence="19">
    <location>
        <position position="81"/>
    </location>
    <ligand>
        <name>Ca(2+)</name>
        <dbReference type="ChEBI" id="CHEBI:29108"/>
        <label>1</label>
    </ligand>
</feature>
<evidence type="ECO:0000256" key="20">
    <source>
        <dbReference type="PIRSR" id="PIRSR600823-4"/>
    </source>
</evidence>
<keyword evidence="16 22" id="KW-0376">Hydrogen peroxide</keyword>
<proteinExistence type="inferred from homology"/>
<feature type="binding site" evidence="19">
    <location>
        <position position="95"/>
    </location>
    <ligand>
        <name>Ca(2+)</name>
        <dbReference type="ChEBI" id="CHEBI:29108"/>
        <label>1</label>
    </ligand>
</feature>
<evidence type="ECO:0000256" key="7">
    <source>
        <dbReference type="ARBA" id="ARBA00022559"/>
    </source>
</evidence>
<evidence type="ECO:0000256" key="15">
    <source>
        <dbReference type="ARBA" id="ARBA00023180"/>
    </source>
</evidence>
<evidence type="ECO:0000256" key="18">
    <source>
        <dbReference type="PIRSR" id="PIRSR600823-2"/>
    </source>
</evidence>
<dbReference type="InterPro" id="IPR002016">
    <property type="entry name" value="Haem_peroxidase"/>
</dbReference>
<dbReference type="EMBL" id="JAINDJ010000008">
    <property type="protein sequence ID" value="KAG9440603.1"/>
    <property type="molecule type" value="Genomic_DNA"/>
</dbReference>
<dbReference type="GO" id="GO:0005576">
    <property type="term" value="C:extracellular region"/>
    <property type="evidence" value="ECO:0007669"/>
    <property type="project" value="UniProtKB-SubCell"/>
</dbReference>
<evidence type="ECO:0000256" key="22">
    <source>
        <dbReference type="RuleBase" id="RU362060"/>
    </source>
</evidence>
<keyword evidence="8 22" id="KW-0349">Heme</keyword>
<comment type="cofactor">
    <cofactor evidence="19 22">
        <name>heme b</name>
        <dbReference type="ChEBI" id="CHEBI:60344"/>
    </cofactor>
    <text evidence="19 22">Binds 1 heme b (iron(II)-protoporphyrin IX) group per subunit.</text>
</comment>
<dbReference type="InterPro" id="IPR010255">
    <property type="entry name" value="Haem_peroxidase_sf"/>
</dbReference>
<dbReference type="FunFam" id="1.10.520.10:FF:000006">
    <property type="entry name" value="Peroxidase"/>
    <property type="match status" value="1"/>
</dbReference>
<evidence type="ECO:0000259" key="23">
    <source>
        <dbReference type="PROSITE" id="PS50873"/>
    </source>
</evidence>
<comment type="catalytic activity">
    <reaction evidence="1 22">
        <text>2 a phenolic donor + H2O2 = 2 a phenolic radical donor + 2 H2O</text>
        <dbReference type="Rhea" id="RHEA:56136"/>
        <dbReference type="ChEBI" id="CHEBI:15377"/>
        <dbReference type="ChEBI" id="CHEBI:16240"/>
        <dbReference type="ChEBI" id="CHEBI:139520"/>
        <dbReference type="ChEBI" id="CHEBI:139521"/>
        <dbReference type="EC" id="1.11.1.7"/>
    </reaction>
</comment>
<dbReference type="SUPFAM" id="SSF48113">
    <property type="entry name" value="Heme-dependent peroxidases"/>
    <property type="match status" value="1"/>
</dbReference>
<evidence type="ECO:0000256" key="10">
    <source>
        <dbReference type="ARBA" id="ARBA00022729"/>
    </source>
</evidence>
<keyword evidence="13 19" id="KW-0408">Iron</keyword>
<evidence type="ECO:0000256" key="19">
    <source>
        <dbReference type="PIRSR" id="PIRSR600823-3"/>
    </source>
</evidence>
<dbReference type="PROSITE" id="PS00436">
    <property type="entry name" value="PEROXIDASE_2"/>
    <property type="match status" value="1"/>
</dbReference>
<dbReference type="PRINTS" id="PR00458">
    <property type="entry name" value="PEROXIDASE"/>
</dbReference>
<feature type="disulfide bond" evidence="21">
    <location>
        <begin position="128"/>
        <end position="328"/>
    </location>
</feature>
<keyword evidence="14 21" id="KW-1015">Disulfide bond</keyword>
<comment type="similarity">
    <text evidence="22">Belongs to the peroxidase family. Classical plant (class III) peroxidase subfamily.</text>
</comment>
<dbReference type="PROSITE" id="PS50873">
    <property type="entry name" value="PEROXIDASE_4"/>
    <property type="match status" value="1"/>
</dbReference>
<dbReference type="GO" id="GO:0006979">
    <property type="term" value="P:response to oxidative stress"/>
    <property type="evidence" value="ECO:0007669"/>
    <property type="project" value="UniProtKB-UniRule"/>
</dbReference>
<evidence type="ECO:0000256" key="12">
    <source>
        <dbReference type="ARBA" id="ARBA00023002"/>
    </source>
</evidence>
<feature type="binding site" evidence="19">
    <location>
        <position position="201"/>
    </location>
    <ligand>
        <name>Ca(2+)</name>
        <dbReference type="ChEBI" id="CHEBI:29108"/>
        <label>2</label>
    </ligand>
</feature>
<dbReference type="PANTHER" id="PTHR31388:SF28">
    <property type="entry name" value="PEROXIDASE 40"/>
    <property type="match status" value="1"/>
</dbReference>
<organism evidence="24 25">
    <name type="scientific">Aristolochia fimbriata</name>
    <name type="common">White veined hardy Dutchman's pipe vine</name>
    <dbReference type="NCBI Taxonomy" id="158543"/>
    <lineage>
        <taxon>Eukaryota</taxon>
        <taxon>Viridiplantae</taxon>
        <taxon>Streptophyta</taxon>
        <taxon>Embryophyta</taxon>
        <taxon>Tracheophyta</taxon>
        <taxon>Spermatophyta</taxon>
        <taxon>Magnoliopsida</taxon>
        <taxon>Magnoliidae</taxon>
        <taxon>Piperales</taxon>
        <taxon>Aristolochiaceae</taxon>
        <taxon>Aristolochia</taxon>
    </lineage>
</organism>
<comment type="subcellular location">
    <subcellularLocation>
        <location evidence="3 22">Secreted</location>
    </subcellularLocation>
</comment>
<evidence type="ECO:0000256" key="6">
    <source>
        <dbReference type="ARBA" id="ARBA00022525"/>
    </source>
</evidence>
<feature type="binding site" evidence="19">
    <location>
        <position position="77"/>
    </location>
    <ligand>
        <name>Ca(2+)</name>
        <dbReference type="ChEBI" id="CHEBI:29108"/>
        <label>1</label>
    </ligand>
</feature>
<dbReference type="GO" id="GO:0042744">
    <property type="term" value="P:hydrogen peroxide catabolic process"/>
    <property type="evidence" value="ECO:0007669"/>
    <property type="project" value="UniProtKB-KW"/>
</dbReference>
<keyword evidence="12 22" id="KW-0560">Oxidoreductase</keyword>
<evidence type="ECO:0000313" key="24">
    <source>
        <dbReference type="EMBL" id="KAG9440603.1"/>
    </source>
</evidence>
<sequence length="332" mass="34669">MASSPVFRFVLFIVFVALMQCCNFVEACLGGGSSPVGNAGHCAAAEGIVFSGVEAAVAEDPRMAASLLRLHFHDCFVNGCDASVLLDDTVDFVGEKTAGPNLNSLRGFEVIDAIKADVELACPDTVSCADILAVAARDAVALSGGPTWEVQMGRKDGLSANKQLANSNIPGPNSNVAGLISKFQNLGLSVKDMVALSGAHTIGHARCASFTSRLNVGSNAGNLVGDKDFLTSLQQLCSNPGASNVTLAQLDLVSPATFDNQYYMNLLSGEGLLASDQALVSEAGEARELVESYSEYPEAFFEDFVAAMVRMGSLSPAAGSGGEIRRDCRRVN</sequence>
<feature type="disulfide bond" evidence="21">
    <location>
        <begin position="42"/>
        <end position="122"/>
    </location>
</feature>
<dbReference type="InterPro" id="IPR019794">
    <property type="entry name" value="Peroxidases_AS"/>
</dbReference>
<dbReference type="Gene3D" id="1.10.420.10">
    <property type="entry name" value="Peroxidase, domain 2"/>
    <property type="match status" value="1"/>
</dbReference>
<evidence type="ECO:0000256" key="8">
    <source>
        <dbReference type="ARBA" id="ARBA00022617"/>
    </source>
</evidence>
<evidence type="ECO:0000256" key="2">
    <source>
        <dbReference type="ARBA" id="ARBA00002322"/>
    </source>
</evidence>
<keyword evidence="7 22" id="KW-0575">Peroxidase</keyword>
<feature type="binding site" evidence="19">
    <location>
        <position position="74"/>
    </location>
    <ligand>
        <name>Ca(2+)</name>
        <dbReference type="ChEBI" id="CHEBI:29108"/>
        <label>1</label>
    </ligand>
</feature>